<dbReference type="PANTHER" id="PTHR45752">
    <property type="entry name" value="LEUCINE-RICH REPEAT-CONTAINING"/>
    <property type="match status" value="1"/>
</dbReference>
<evidence type="ECO:0000256" key="3">
    <source>
        <dbReference type="SAM" id="MobiDB-lite"/>
    </source>
</evidence>
<dbReference type="Proteomes" id="UP000193920">
    <property type="component" value="Unassembled WGS sequence"/>
</dbReference>
<name>A0A1Y2AEE6_9FUNG</name>
<evidence type="ECO:0000313" key="7">
    <source>
        <dbReference type="Proteomes" id="UP000193920"/>
    </source>
</evidence>
<evidence type="ECO:0000259" key="5">
    <source>
        <dbReference type="Pfam" id="PF23598"/>
    </source>
</evidence>
<reference evidence="6 7" key="1">
    <citation type="submission" date="2016-08" db="EMBL/GenBank/DDBJ databases">
        <title>A Parts List for Fungal Cellulosomes Revealed by Comparative Genomics.</title>
        <authorList>
            <consortium name="DOE Joint Genome Institute"/>
            <person name="Haitjema C.H."/>
            <person name="Gilmore S.P."/>
            <person name="Henske J.K."/>
            <person name="Solomon K.V."/>
            <person name="De Groot R."/>
            <person name="Kuo A."/>
            <person name="Mondo S.J."/>
            <person name="Salamov A.A."/>
            <person name="Labutti K."/>
            <person name="Zhao Z."/>
            <person name="Chiniquy J."/>
            <person name="Barry K."/>
            <person name="Brewer H.M."/>
            <person name="Purvine S.O."/>
            <person name="Wright A.T."/>
            <person name="Boxma B."/>
            <person name="Van Alen T."/>
            <person name="Hackstein J.H."/>
            <person name="Baker S.E."/>
            <person name="Grigoriev I.V."/>
            <person name="O'Malley M.A."/>
        </authorList>
    </citation>
    <scope>NUCLEOTIDE SEQUENCE [LARGE SCALE GENOMIC DNA]</scope>
    <source>
        <strain evidence="6 7">G1</strain>
    </source>
</reference>
<organism evidence="6 7">
    <name type="scientific">Neocallimastix californiae</name>
    <dbReference type="NCBI Taxonomy" id="1754190"/>
    <lineage>
        <taxon>Eukaryota</taxon>
        <taxon>Fungi</taxon>
        <taxon>Fungi incertae sedis</taxon>
        <taxon>Chytridiomycota</taxon>
        <taxon>Chytridiomycota incertae sedis</taxon>
        <taxon>Neocallimastigomycetes</taxon>
        <taxon>Neocallimastigales</taxon>
        <taxon>Neocallimastigaceae</taxon>
        <taxon>Neocallimastix</taxon>
    </lineage>
</organism>
<dbReference type="EMBL" id="MCOG01000276">
    <property type="protein sequence ID" value="ORY20921.1"/>
    <property type="molecule type" value="Genomic_DNA"/>
</dbReference>
<dbReference type="InterPro" id="IPR055414">
    <property type="entry name" value="LRR_R13L4/SHOC2-like"/>
</dbReference>
<evidence type="ECO:0000256" key="1">
    <source>
        <dbReference type="ARBA" id="ARBA00022614"/>
    </source>
</evidence>
<keyword evidence="1" id="KW-0433">Leucine-rich repeat</keyword>
<feature type="compositionally biased region" description="Polar residues" evidence="3">
    <location>
        <begin position="516"/>
        <end position="526"/>
    </location>
</feature>
<dbReference type="InterPro" id="IPR032675">
    <property type="entry name" value="LRR_dom_sf"/>
</dbReference>
<dbReference type="InterPro" id="IPR050715">
    <property type="entry name" value="LRR-SigEffector_domain"/>
</dbReference>
<evidence type="ECO:0000256" key="4">
    <source>
        <dbReference type="SAM" id="SignalP"/>
    </source>
</evidence>
<sequence length="526" mass="59658">MKYQFFVGLALSALYGLVLADNQYTGDCKEIYNYLKGLGYIEDEKSYTPDLRSCEVDNNGNVVSLDIFSYCLKEEDFDKILSYQSIKSLHFDTNDSYHSSSYDELRSCGNMKSLPQALFKLNNLQTLNLYGYDEFKENEISSLPKSLTSLSFGNVELQQFSINELSECTNLKTLELYRTLFSKNVDFTPLKKLNNVTKIKLSNSHGSETVKEYLDSLFITYFENLNSLTFSYCGFDEKVTIEKISNLKNLEKLHILGTTDHCIDDVNLFSSYYCPLTVIPNSIFSLSGLKEFDLHGNSISIIPSSIGDLNKLINLNLNNCAIKSLPDSISNLKSLKAIKMSENKLSTIPQVLSKISSLEEINLSYNEIDDEIPESLNDLPNLKRFEIQGNVNIKGKTLTNKSLKYCSYLDYDDYNSKTTSLCKAKDIDCFQYYDDKIGNCAEEASTTTTKKTTTKKTTKKTTTKKTTTKKTTKKTTTKKTTTKKTTKKTKTKKTTTKKTTKKTTTKKTSTRKTTKNNHILFNNSNN</sequence>
<feature type="signal peptide" evidence="4">
    <location>
        <begin position="1"/>
        <end position="20"/>
    </location>
</feature>
<feature type="domain" description="Disease resistance R13L4/SHOC-2-like LRR" evidence="5">
    <location>
        <begin position="221"/>
        <end position="397"/>
    </location>
</feature>
<gene>
    <name evidence="6" type="ORF">LY90DRAFT_516397</name>
</gene>
<dbReference type="InterPro" id="IPR003591">
    <property type="entry name" value="Leu-rich_rpt_typical-subtyp"/>
</dbReference>
<dbReference type="Gene3D" id="3.80.10.10">
    <property type="entry name" value="Ribonuclease Inhibitor"/>
    <property type="match status" value="2"/>
</dbReference>
<feature type="region of interest" description="Disordered" evidence="3">
    <location>
        <begin position="474"/>
        <end position="526"/>
    </location>
</feature>
<dbReference type="SUPFAM" id="SSF52058">
    <property type="entry name" value="L domain-like"/>
    <property type="match status" value="2"/>
</dbReference>
<keyword evidence="4" id="KW-0732">Signal</keyword>
<keyword evidence="2" id="KW-0677">Repeat</keyword>
<protein>
    <submittedName>
        <fullName evidence="6">L domain-like protein</fullName>
    </submittedName>
</protein>
<comment type="caution">
    <text evidence="6">The sequence shown here is derived from an EMBL/GenBank/DDBJ whole genome shotgun (WGS) entry which is preliminary data.</text>
</comment>
<evidence type="ECO:0000256" key="2">
    <source>
        <dbReference type="ARBA" id="ARBA00022737"/>
    </source>
</evidence>
<dbReference type="OrthoDB" id="1517790at2759"/>
<proteinExistence type="predicted"/>
<evidence type="ECO:0000313" key="6">
    <source>
        <dbReference type="EMBL" id="ORY20921.1"/>
    </source>
</evidence>
<dbReference type="STRING" id="1754190.A0A1Y2AEE6"/>
<feature type="chain" id="PRO_5012011037" evidence="4">
    <location>
        <begin position="21"/>
        <end position="526"/>
    </location>
</feature>
<feature type="compositionally biased region" description="Basic residues" evidence="3">
    <location>
        <begin position="474"/>
        <end position="515"/>
    </location>
</feature>
<dbReference type="AlphaFoldDB" id="A0A1Y2AEE6"/>
<dbReference type="SMART" id="SM00369">
    <property type="entry name" value="LRR_TYP"/>
    <property type="match status" value="5"/>
</dbReference>
<accession>A0A1Y2AEE6</accession>
<keyword evidence="7" id="KW-1185">Reference proteome</keyword>
<dbReference type="Pfam" id="PF23598">
    <property type="entry name" value="LRR_14"/>
    <property type="match status" value="1"/>
</dbReference>
<dbReference type="PANTHER" id="PTHR45752:SF187">
    <property type="entry name" value="LEUCINE-RICH REPEAT AND IQ DOMAIN-CONTAINING PROTEIN 4"/>
    <property type="match status" value="1"/>
</dbReference>